<dbReference type="PANTHER" id="PTHR24346">
    <property type="entry name" value="MAP/MICROTUBULE AFFINITY-REGULATING KINASE"/>
    <property type="match status" value="1"/>
</dbReference>
<dbReference type="PROSITE" id="PS00108">
    <property type="entry name" value="PROTEIN_KINASE_ST"/>
    <property type="match status" value="1"/>
</dbReference>
<dbReference type="Gene3D" id="3.30.310.220">
    <property type="entry name" value="Fungal kinase associated-1 domain"/>
    <property type="match status" value="1"/>
</dbReference>
<keyword evidence="5" id="KW-0597">Phosphoprotein</keyword>
<dbReference type="Proteomes" id="UP000030854">
    <property type="component" value="Unassembled WGS sequence"/>
</dbReference>
<evidence type="ECO:0000256" key="12">
    <source>
        <dbReference type="PROSITE-ProRule" id="PRU10141"/>
    </source>
</evidence>
<feature type="domain" description="Protein kinase" evidence="14">
    <location>
        <begin position="120"/>
        <end position="401"/>
    </location>
</feature>
<evidence type="ECO:0000256" key="8">
    <source>
        <dbReference type="ARBA" id="ARBA00022777"/>
    </source>
</evidence>
<dbReference type="EMBL" id="JNVN01000449">
    <property type="protein sequence ID" value="KHJ35270.1"/>
    <property type="molecule type" value="Genomic_DNA"/>
</dbReference>
<feature type="region of interest" description="Disordered" evidence="13">
    <location>
        <begin position="39"/>
        <end position="78"/>
    </location>
</feature>
<feature type="region of interest" description="Disordered" evidence="13">
    <location>
        <begin position="585"/>
        <end position="615"/>
    </location>
</feature>
<evidence type="ECO:0000256" key="6">
    <source>
        <dbReference type="ARBA" id="ARBA00022679"/>
    </source>
</evidence>
<evidence type="ECO:0000256" key="5">
    <source>
        <dbReference type="ARBA" id="ARBA00022553"/>
    </source>
</evidence>
<comment type="caution">
    <text evidence="15">The sequence shown here is derived from an EMBL/GenBank/DDBJ whole genome shotgun (WGS) entry which is preliminary data.</text>
</comment>
<feature type="compositionally biased region" description="Polar residues" evidence="13">
    <location>
        <begin position="58"/>
        <end position="76"/>
    </location>
</feature>
<feature type="binding site" evidence="12">
    <location>
        <position position="149"/>
    </location>
    <ligand>
        <name>ATP</name>
        <dbReference type="ChEBI" id="CHEBI:30616"/>
    </ligand>
</feature>
<dbReference type="GO" id="GO:0005940">
    <property type="term" value="C:septin ring"/>
    <property type="evidence" value="ECO:0007669"/>
    <property type="project" value="UniProtKB-ARBA"/>
</dbReference>
<keyword evidence="7 12" id="KW-0547">Nucleotide-binding</keyword>
<comment type="subcellular location">
    <subcellularLocation>
        <location evidence="1">Bud neck</location>
    </subcellularLocation>
</comment>
<evidence type="ECO:0000256" key="3">
    <source>
        <dbReference type="ARBA" id="ARBA00012513"/>
    </source>
</evidence>
<dbReference type="InterPro" id="IPR043024">
    <property type="entry name" value="KA1_sf_fungal"/>
</dbReference>
<dbReference type="InterPro" id="IPR017441">
    <property type="entry name" value="Protein_kinase_ATP_BS"/>
</dbReference>
<evidence type="ECO:0000256" key="10">
    <source>
        <dbReference type="ARBA" id="ARBA00047899"/>
    </source>
</evidence>
<dbReference type="HOGENOM" id="CLU_004222_0_0_1"/>
<keyword evidence="16" id="KW-1185">Reference proteome</keyword>
<evidence type="ECO:0000256" key="1">
    <source>
        <dbReference type="ARBA" id="ARBA00004266"/>
    </source>
</evidence>
<evidence type="ECO:0000259" key="14">
    <source>
        <dbReference type="PROSITE" id="PS50011"/>
    </source>
</evidence>
<evidence type="ECO:0000256" key="9">
    <source>
        <dbReference type="ARBA" id="ARBA00022840"/>
    </source>
</evidence>
<dbReference type="PROSITE" id="PS00107">
    <property type="entry name" value="PROTEIN_KINASE_ATP"/>
    <property type="match status" value="1"/>
</dbReference>
<evidence type="ECO:0000256" key="4">
    <source>
        <dbReference type="ARBA" id="ARBA00022527"/>
    </source>
</evidence>
<comment type="catalytic activity">
    <reaction evidence="10">
        <text>L-threonyl-[protein] + ATP = O-phospho-L-threonyl-[protein] + ADP + H(+)</text>
        <dbReference type="Rhea" id="RHEA:46608"/>
        <dbReference type="Rhea" id="RHEA-COMP:11060"/>
        <dbReference type="Rhea" id="RHEA-COMP:11605"/>
        <dbReference type="ChEBI" id="CHEBI:15378"/>
        <dbReference type="ChEBI" id="CHEBI:30013"/>
        <dbReference type="ChEBI" id="CHEBI:30616"/>
        <dbReference type="ChEBI" id="CHEBI:61977"/>
        <dbReference type="ChEBI" id="CHEBI:456216"/>
        <dbReference type="EC" id="2.7.11.1"/>
    </reaction>
</comment>
<evidence type="ECO:0000256" key="2">
    <source>
        <dbReference type="ARBA" id="ARBA00010791"/>
    </source>
</evidence>
<dbReference type="PROSITE" id="PS50011">
    <property type="entry name" value="PROTEIN_KINASE_DOM"/>
    <property type="match status" value="1"/>
</dbReference>
<dbReference type="OMA" id="THVGPWQ"/>
<evidence type="ECO:0000313" key="15">
    <source>
        <dbReference type="EMBL" id="KHJ35270.1"/>
    </source>
</evidence>
<dbReference type="SMART" id="SM00220">
    <property type="entry name" value="S_TKc"/>
    <property type="match status" value="1"/>
</dbReference>
<keyword evidence="9 12" id="KW-0067">ATP-binding</keyword>
<keyword evidence="6" id="KW-0808">Transferase</keyword>
<dbReference type="Gene3D" id="1.10.510.10">
    <property type="entry name" value="Transferase(Phosphotransferase) domain 1"/>
    <property type="match status" value="1"/>
</dbReference>
<accession>A0A0B1PD63</accession>
<evidence type="ECO:0000256" key="13">
    <source>
        <dbReference type="SAM" id="MobiDB-lite"/>
    </source>
</evidence>
<keyword evidence="8 15" id="KW-0418">Kinase</keyword>
<proteinExistence type="inferred from homology"/>
<dbReference type="GO" id="GO:0005524">
    <property type="term" value="F:ATP binding"/>
    <property type="evidence" value="ECO:0007669"/>
    <property type="project" value="UniProtKB-UniRule"/>
</dbReference>
<sequence length="1260" mass="143506">MSYINCRPLNLHPLGEATQPVNTSSLNCHNIRFSHNQDSYQSLQDGTYESERPRKSSKGSQSPKILSTHQPSTSVGPNLLCPKFPPSIHNYGVRVENRISAVSETSSGTRGKLKSLIGPWKLGKTLGRGSSARVRLARHQITGQVAAVKIVPKIGAQISQSGSLANFEKAESRLHNHDDGLKHMPVGIEREVAIMKLIQHPNILKLYDIWENRKEIYLCLEYVDNGELFEQIAQNGRLKEEEAMGYFRQILSAVEYCHSFNICHRDLKPENILLTSSGQIKIADFGMAALHQAPGQQLSTSCGSPHYAAPELIRGSKYHGNMVDIWSMGVILFAALAGRLPFDAEGVSKEWLAPLLAKIKKGQYNMPANFSPEVKSLIRSMLQINPKDRITLSQIWKHPLLKKYDYLDNLGQEPYSLLPSAHVCRHLRLQRSQVSPEIFRHLWSMWHTFSEKQLMEALLNNEPNDQKLFYALLVKFRDTQLENYVPDIRYSISDYHHVNPVKLTRTLSTCHFSQPGERRHNRTISKFTVIKNNAKNEQSYTSSKDYPQRLNPDDSYKKNVHDIGLQRKKDPEITVSVRQVPRIDSQATAREKRNHHLAPATLTSRSSLISSTRSRNNAGKIRISFEKKRGVSFNHLHKSSKTNQGSISTDLQPLHKYGYQSSLSKVANNDDNKLAHVNVTKLDGASIESLSNKHCLTSHEKISATEKFSHIFENFKEDIRVHSNCLAKDCDEAFNFLQDPLLQDSKTQIKPKASSTIIKKKLSVSSLNSRPLSQPSVTQIISMRSELLHAREKAEIRRKAGGNESSSYLNQLVAHIDKLLQHLPPINSYNESPVVSVSMDLKNFTAKGFYLPISKNDPEALHPHFQRSQNHEINLNCNFNKPLGDDKQTEYLSAHPCKDDSWTAWSSTLSHRSDSDELQLSSPDRPMDIPLPLAIQKKMLISQQISSPVIEQVCNPKKSFLPNESQTERTTTAKIDPVSQRYKQAKKDVYLNDHLNKYSPFSAKRNLNWFKKDLLREAHIESNEKQPQVLRNFDNTGEHLCEGRFCIPSAGSKKPGFGLGKFFKKQHYKLDMMFCNNHGYDDLYDNTTVGDFITDVKCCSNVRKSIDYKNSRYRQVVPQRNWWARLFKVKPVIRFICFSIPKKKALLEILGLLREWRRFGIEGIQVDKSRSIIFGQVGVENYLQIKNVGFATEFMTVIEHGKRSALSIARWTQEHGAASSFHKVVDTIEKVLKERNMLVAIEQKRNMMVKTVKYLPAKKT</sequence>
<dbReference type="EC" id="2.7.11.1" evidence="3"/>
<dbReference type="AlphaFoldDB" id="A0A0B1PD63"/>
<dbReference type="GO" id="GO:0035556">
    <property type="term" value="P:intracellular signal transduction"/>
    <property type="evidence" value="ECO:0007669"/>
    <property type="project" value="TreeGrafter"/>
</dbReference>
<feature type="compositionally biased region" description="Polar residues" evidence="13">
    <location>
        <begin position="536"/>
        <end position="545"/>
    </location>
</feature>
<dbReference type="STRING" id="52586.A0A0B1PD63"/>
<feature type="compositionally biased region" description="Low complexity" evidence="13">
    <location>
        <begin position="601"/>
        <end position="615"/>
    </location>
</feature>
<dbReference type="GO" id="GO:0005935">
    <property type="term" value="C:cellular bud neck"/>
    <property type="evidence" value="ECO:0007669"/>
    <property type="project" value="UniProtKB-SubCell"/>
</dbReference>
<organism evidence="15 16">
    <name type="scientific">Uncinula necator</name>
    <name type="common">Grape powdery mildew</name>
    <dbReference type="NCBI Taxonomy" id="52586"/>
    <lineage>
        <taxon>Eukaryota</taxon>
        <taxon>Fungi</taxon>
        <taxon>Dikarya</taxon>
        <taxon>Ascomycota</taxon>
        <taxon>Pezizomycotina</taxon>
        <taxon>Leotiomycetes</taxon>
        <taxon>Erysiphales</taxon>
        <taxon>Erysiphaceae</taxon>
        <taxon>Erysiphe</taxon>
    </lineage>
</organism>
<dbReference type="InterPro" id="IPR000719">
    <property type="entry name" value="Prot_kinase_dom"/>
</dbReference>
<dbReference type="Pfam" id="PF16797">
    <property type="entry name" value="Fungal_KA1"/>
    <property type="match status" value="1"/>
</dbReference>
<dbReference type="Pfam" id="PF00069">
    <property type="entry name" value="Pkinase"/>
    <property type="match status" value="1"/>
</dbReference>
<evidence type="ECO:0000256" key="7">
    <source>
        <dbReference type="ARBA" id="ARBA00022741"/>
    </source>
</evidence>
<dbReference type="GO" id="GO:0004674">
    <property type="term" value="F:protein serine/threonine kinase activity"/>
    <property type="evidence" value="ECO:0007669"/>
    <property type="project" value="UniProtKB-KW"/>
</dbReference>
<protein>
    <recommendedName>
        <fullName evidence="3">non-specific serine/threonine protein kinase</fullName>
        <ecNumber evidence="3">2.7.11.1</ecNumber>
    </recommendedName>
</protein>
<dbReference type="SUPFAM" id="SSF56112">
    <property type="entry name" value="Protein kinase-like (PK-like)"/>
    <property type="match status" value="1"/>
</dbReference>
<comment type="similarity">
    <text evidence="2">Belongs to the protein kinase superfamily. CAMK Ser/Thr protein kinase family. NIM1 subfamily.</text>
</comment>
<dbReference type="InterPro" id="IPR011009">
    <property type="entry name" value="Kinase-like_dom_sf"/>
</dbReference>
<dbReference type="PANTHER" id="PTHR24346:SF110">
    <property type="entry name" value="NON-SPECIFIC SERINE_THREONINE PROTEIN KINASE"/>
    <property type="match status" value="1"/>
</dbReference>
<dbReference type="FunFam" id="1.10.510.10:FF:000394">
    <property type="entry name" value="Serine/threonine-protein kinase HSL1"/>
    <property type="match status" value="1"/>
</dbReference>
<dbReference type="InterPro" id="IPR031850">
    <property type="entry name" value="Fungal_KA1_dom"/>
</dbReference>
<keyword evidence="4" id="KW-0723">Serine/threonine-protein kinase</keyword>
<name>A0A0B1PD63_UNCNE</name>
<evidence type="ECO:0000256" key="11">
    <source>
        <dbReference type="ARBA" id="ARBA00048679"/>
    </source>
</evidence>
<comment type="catalytic activity">
    <reaction evidence="11">
        <text>L-seryl-[protein] + ATP = O-phospho-L-seryl-[protein] + ADP + H(+)</text>
        <dbReference type="Rhea" id="RHEA:17989"/>
        <dbReference type="Rhea" id="RHEA-COMP:9863"/>
        <dbReference type="Rhea" id="RHEA-COMP:11604"/>
        <dbReference type="ChEBI" id="CHEBI:15378"/>
        <dbReference type="ChEBI" id="CHEBI:29999"/>
        <dbReference type="ChEBI" id="CHEBI:30616"/>
        <dbReference type="ChEBI" id="CHEBI:83421"/>
        <dbReference type="ChEBI" id="CHEBI:456216"/>
        <dbReference type="EC" id="2.7.11.1"/>
    </reaction>
</comment>
<feature type="region of interest" description="Disordered" evidence="13">
    <location>
        <begin position="536"/>
        <end position="555"/>
    </location>
</feature>
<evidence type="ECO:0000313" key="16">
    <source>
        <dbReference type="Proteomes" id="UP000030854"/>
    </source>
</evidence>
<reference evidence="15 16" key="1">
    <citation type="journal article" date="2014" name="BMC Genomics">
        <title>Adaptive genomic structural variation in the grape powdery mildew pathogen, Erysiphe necator.</title>
        <authorList>
            <person name="Jones L."/>
            <person name="Riaz S."/>
            <person name="Morales-Cruz A."/>
            <person name="Amrine K.C."/>
            <person name="McGuire B."/>
            <person name="Gubler W.D."/>
            <person name="Walker M.A."/>
            <person name="Cantu D."/>
        </authorList>
    </citation>
    <scope>NUCLEOTIDE SEQUENCE [LARGE SCALE GENOMIC DNA]</scope>
    <source>
        <strain evidence="16">c</strain>
    </source>
</reference>
<dbReference type="InterPro" id="IPR008271">
    <property type="entry name" value="Ser/Thr_kinase_AS"/>
</dbReference>
<gene>
    <name evidence="15" type="ORF">EV44_g4881</name>
</gene>